<dbReference type="KEGG" id="ccz:CCALI_02242"/>
<evidence type="ECO:0000256" key="2">
    <source>
        <dbReference type="ARBA" id="ARBA00012400"/>
    </source>
</evidence>
<gene>
    <name evidence="7" type="ORF">CCALI_02242</name>
</gene>
<proteinExistence type="predicted"/>
<sequence>MRPFYPILLDISDQLCVVIGGGPVAERRVSGLLDAHARVRVVCLTATERLQQWAAMGCIELRMEPFQPAHLDDAMLVFAATNERALNEWVARSAKERNLLVNVADAPEQGHFIVPSVVRRGDLCLCVGTGGQQPKLAAQIADELAERYGTEYEKLLQLLGKLRNEILSATPANSPLRQEALERLHAQTPKLLAMIRAGLDPEQEARAVLNYLLHQPLPKEGQQ</sequence>
<comment type="catalytic activity">
    <reaction evidence="6">
        <text>precorrin-2 + NAD(+) = sirohydrochlorin + NADH + 2 H(+)</text>
        <dbReference type="Rhea" id="RHEA:15613"/>
        <dbReference type="ChEBI" id="CHEBI:15378"/>
        <dbReference type="ChEBI" id="CHEBI:57540"/>
        <dbReference type="ChEBI" id="CHEBI:57945"/>
        <dbReference type="ChEBI" id="CHEBI:58351"/>
        <dbReference type="ChEBI" id="CHEBI:58827"/>
        <dbReference type="EC" id="1.3.1.76"/>
    </reaction>
</comment>
<organism evidence="7 8">
    <name type="scientific">Chthonomonas calidirosea (strain DSM 23976 / ICMP 18418 / T49)</name>
    <dbReference type="NCBI Taxonomy" id="1303518"/>
    <lineage>
        <taxon>Bacteria</taxon>
        <taxon>Bacillati</taxon>
        <taxon>Armatimonadota</taxon>
        <taxon>Chthonomonadia</taxon>
        <taxon>Chthonomonadales</taxon>
        <taxon>Chthonomonadaceae</taxon>
        <taxon>Chthonomonas</taxon>
    </lineage>
</organism>
<dbReference type="GO" id="GO:0019354">
    <property type="term" value="P:siroheme biosynthetic process"/>
    <property type="evidence" value="ECO:0007669"/>
    <property type="project" value="UniProtKB-UniPathway"/>
</dbReference>
<dbReference type="InterPro" id="IPR006367">
    <property type="entry name" value="Sirohaem_synthase_N"/>
</dbReference>
<keyword evidence="5" id="KW-0627">Porphyrin biosynthesis</keyword>
<dbReference type="AlphaFoldDB" id="S0EZ81"/>
<dbReference type="InterPro" id="IPR028161">
    <property type="entry name" value="Met8-like"/>
</dbReference>
<evidence type="ECO:0000256" key="3">
    <source>
        <dbReference type="ARBA" id="ARBA00023002"/>
    </source>
</evidence>
<reference evidence="8" key="1">
    <citation type="submission" date="2013-03" db="EMBL/GenBank/DDBJ databases">
        <title>Genome sequence of Chthonomonas calidirosea, the first sequenced genome from the Armatimonadetes phylum (formally candidate division OP10).</title>
        <authorList>
            <person name="Lee K.C.Y."/>
            <person name="Morgan X.C."/>
            <person name="Dunfield P.F."/>
            <person name="Tamas I."/>
            <person name="Houghton K.M."/>
            <person name="Vyssotski M."/>
            <person name="Ryan J.L.J."/>
            <person name="Lagutin K."/>
            <person name="McDonald I.R."/>
            <person name="Stott M.B."/>
        </authorList>
    </citation>
    <scope>NUCLEOTIDE SEQUENCE [LARGE SCALE GENOMIC DNA]</scope>
    <source>
        <strain evidence="8">DSM 23976 / ICMP 18418 / T49</strain>
    </source>
</reference>
<dbReference type="PATRIC" id="fig|1303518.3.peg.2330"/>
<dbReference type="Proteomes" id="UP000014227">
    <property type="component" value="Chromosome I"/>
</dbReference>
<evidence type="ECO:0000313" key="8">
    <source>
        <dbReference type="Proteomes" id="UP000014227"/>
    </source>
</evidence>
<name>S0EZ81_CHTCT</name>
<dbReference type="HOGENOM" id="CLU_011276_8_1_0"/>
<dbReference type="EC" id="1.3.1.76" evidence="2"/>
<dbReference type="UniPathway" id="UPA00262">
    <property type="reaction ID" value="UER00222"/>
</dbReference>
<dbReference type="STRING" id="454171.CP488_01852"/>
<dbReference type="OrthoDB" id="9773765at2"/>
<dbReference type="SUPFAM" id="SSF51735">
    <property type="entry name" value="NAD(P)-binding Rossmann-fold domains"/>
    <property type="match status" value="1"/>
</dbReference>
<dbReference type="NCBIfam" id="TIGR01470">
    <property type="entry name" value="cysG_Nterm"/>
    <property type="match status" value="1"/>
</dbReference>
<keyword evidence="3 7" id="KW-0560">Oxidoreductase</keyword>
<evidence type="ECO:0000256" key="1">
    <source>
        <dbReference type="ARBA" id="ARBA00005010"/>
    </source>
</evidence>
<evidence type="ECO:0000256" key="6">
    <source>
        <dbReference type="ARBA" id="ARBA00047561"/>
    </source>
</evidence>
<dbReference type="Gene3D" id="1.10.8.610">
    <property type="entry name" value="SirC, precorrin-2 dehydrogenase, C-terminal helical domain-like"/>
    <property type="match status" value="1"/>
</dbReference>
<dbReference type="GO" id="GO:0043115">
    <property type="term" value="F:precorrin-2 dehydrogenase activity"/>
    <property type="evidence" value="ECO:0007669"/>
    <property type="project" value="UniProtKB-EC"/>
</dbReference>
<dbReference type="GO" id="GO:0004325">
    <property type="term" value="F:ferrochelatase activity"/>
    <property type="evidence" value="ECO:0007669"/>
    <property type="project" value="InterPro"/>
</dbReference>
<dbReference type="FunCoup" id="S0EZ81">
    <property type="interactions" value="112"/>
</dbReference>
<dbReference type="RefSeq" id="WP_016483569.1">
    <property type="nucleotide sequence ID" value="NC_021487.1"/>
</dbReference>
<accession>S0EZ81</accession>
<dbReference type="InterPro" id="IPR036291">
    <property type="entry name" value="NAD(P)-bd_dom_sf"/>
</dbReference>
<dbReference type="Pfam" id="PF13241">
    <property type="entry name" value="NAD_binding_7"/>
    <property type="match status" value="1"/>
</dbReference>
<comment type="pathway">
    <text evidence="1">Porphyrin-containing compound metabolism; siroheme biosynthesis; sirohydrochlorin from precorrin-2: step 1/1.</text>
</comment>
<dbReference type="InterPro" id="IPR042518">
    <property type="entry name" value="SirC_C"/>
</dbReference>
<keyword evidence="4" id="KW-0520">NAD</keyword>
<evidence type="ECO:0000313" key="7">
    <source>
        <dbReference type="EMBL" id="CCW36049.1"/>
    </source>
</evidence>
<evidence type="ECO:0000256" key="4">
    <source>
        <dbReference type="ARBA" id="ARBA00023027"/>
    </source>
</evidence>
<dbReference type="PANTHER" id="PTHR35330">
    <property type="entry name" value="SIROHEME BIOSYNTHESIS PROTEIN MET8"/>
    <property type="match status" value="1"/>
</dbReference>
<dbReference type="eggNOG" id="COG1648">
    <property type="taxonomic scope" value="Bacteria"/>
</dbReference>
<dbReference type="Gene3D" id="3.40.50.720">
    <property type="entry name" value="NAD(P)-binding Rossmann-like Domain"/>
    <property type="match status" value="1"/>
</dbReference>
<dbReference type="InParanoid" id="S0EZ81"/>
<keyword evidence="7" id="KW-0456">Lyase</keyword>
<dbReference type="SUPFAM" id="SSF75615">
    <property type="entry name" value="Siroheme synthase middle domains-like"/>
    <property type="match status" value="1"/>
</dbReference>
<evidence type="ECO:0000256" key="5">
    <source>
        <dbReference type="ARBA" id="ARBA00023244"/>
    </source>
</evidence>
<protein>
    <recommendedName>
        <fullName evidence="2">precorrin-2 dehydrogenase</fullName>
        <ecNumber evidence="2">1.3.1.76</ecNumber>
    </recommendedName>
</protein>
<dbReference type="EMBL" id="HF951689">
    <property type="protein sequence ID" value="CCW36049.1"/>
    <property type="molecule type" value="Genomic_DNA"/>
</dbReference>
<dbReference type="PANTHER" id="PTHR35330:SF1">
    <property type="entry name" value="SIROHEME BIOSYNTHESIS PROTEIN MET8"/>
    <property type="match status" value="1"/>
</dbReference>
<keyword evidence="8" id="KW-1185">Reference proteome</keyword>